<protein>
    <submittedName>
        <fullName evidence="1">Uncharacterized protein</fullName>
    </submittedName>
</protein>
<dbReference type="AlphaFoldDB" id="A0A1T3MU82"/>
<evidence type="ECO:0000313" key="2">
    <source>
        <dbReference type="Proteomes" id="UP000190813"/>
    </source>
</evidence>
<organism evidence="1 2">
    <name type="scientific">Elizabethkingia occulta</name>
    <dbReference type="NCBI Taxonomy" id="1867263"/>
    <lineage>
        <taxon>Bacteria</taxon>
        <taxon>Pseudomonadati</taxon>
        <taxon>Bacteroidota</taxon>
        <taxon>Flavobacteriia</taxon>
        <taxon>Flavobacteriales</taxon>
        <taxon>Weeksellaceae</taxon>
        <taxon>Elizabethkingia</taxon>
    </lineage>
</organism>
<accession>A0A1T3MU82</accession>
<reference evidence="1 2" key="1">
    <citation type="submission" date="2016-06" db="EMBL/GenBank/DDBJ databases">
        <title>Revisiting the taxonomy of the Elizabethkingia Genus based on Whole-Genome Sequencing, Optical Mapping, and MALDI-TOF.</title>
        <authorList>
            <person name="Nicholson A.C."/>
        </authorList>
    </citation>
    <scope>NUCLEOTIDE SEQUENCE [LARGE SCALE GENOMIC DNA]</scope>
    <source>
        <strain evidence="1 2">G4070</strain>
    </source>
</reference>
<dbReference type="RefSeq" id="WP_078771013.1">
    <property type="nucleotide sequence ID" value="NZ_CBCSBR010000019.1"/>
</dbReference>
<gene>
    <name evidence="1" type="ORF">BAZ10_14890</name>
</gene>
<evidence type="ECO:0000313" key="1">
    <source>
        <dbReference type="EMBL" id="OPC67881.1"/>
    </source>
</evidence>
<dbReference type="EMBL" id="MAHX01000006">
    <property type="protein sequence ID" value="OPC67881.1"/>
    <property type="molecule type" value="Genomic_DNA"/>
</dbReference>
<proteinExistence type="predicted"/>
<dbReference type="Proteomes" id="UP000190813">
    <property type="component" value="Unassembled WGS sequence"/>
</dbReference>
<keyword evidence="2" id="KW-1185">Reference proteome</keyword>
<comment type="caution">
    <text evidence="1">The sequence shown here is derived from an EMBL/GenBank/DDBJ whole genome shotgun (WGS) entry which is preliminary data.</text>
</comment>
<sequence>MENKESLTELYKELESYSYIVDKLSDVNLSQIARDSFIEQNKNKIKEMNMIRKKISDIEWKQLTPQQQKDYLDKYSTD</sequence>
<name>A0A1T3MU82_9FLAO</name>